<evidence type="ECO:0000313" key="1">
    <source>
        <dbReference type="EMBL" id="MPC94635.1"/>
    </source>
</evidence>
<dbReference type="EMBL" id="VSRR010099363">
    <property type="protein sequence ID" value="MPC94635.1"/>
    <property type="molecule type" value="Genomic_DNA"/>
</dbReference>
<reference evidence="1 2" key="1">
    <citation type="submission" date="2019-05" db="EMBL/GenBank/DDBJ databases">
        <title>Another draft genome of Portunus trituberculatus and its Hox gene families provides insights of decapod evolution.</title>
        <authorList>
            <person name="Jeong J.-H."/>
            <person name="Song I."/>
            <person name="Kim S."/>
            <person name="Choi T."/>
            <person name="Kim D."/>
            <person name="Ryu S."/>
            <person name="Kim W."/>
        </authorList>
    </citation>
    <scope>NUCLEOTIDE SEQUENCE [LARGE SCALE GENOMIC DNA]</scope>
    <source>
        <tissue evidence="1">Muscle</tissue>
    </source>
</reference>
<dbReference type="OrthoDB" id="413993at2759"/>
<sequence>MVAHTLEALASLPLNQVLVHSGEPELNYLNDHPLASTTFPAAPRNTWRPGLMLEGRGEPACVA</sequence>
<dbReference type="Proteomes" id="UP000324222">
    <property type="component" value="Unassembled WGS sequence"/>
</dbReference>
<proteinExistence type="predicted"/>
<protein>
    <submittedName>
        <fullName evidence="1">Uncharacterized protein</fullName>
    </submittedName>
</protein>
<name>A0A5B7JJA1_PORTR</name>
<organism evidence="1 2">
    <name type="scientific">Portunus trituberculatus</name>
    <name type="common">Swimming crab</name>
    <name type="synonym">Neptunus trituberculatus</name>
    <dbReference type="NCBI Taxonomy" id="210409"/>
    <lineage>
        <taxon>Eukaryota</taxon>
        <taxon>Metazoa</taxon>
        <taxon>Ecdysozoa</taxon>
        <taxon>Arthropoda</taxon>
        <taxon>Crustacea</taxon>
        <taxon>Multicrustacea</taxon>
        <taxon>Malacostraca</taxon>
        <taxon>Eumalacostraca</taxon>
        <taxon>Eucarida</taxon>
        <taxon>Decapoda</taxon>
        <taxon>Pleocyemata</taxon>
        <taxon>Brachyura</taxon>
        <taxon>Eubrachyura</taxon>
        <taxon>Portunoidea</taxon>
        <taxon>Portunidae</taxon>
        <taxon>Portuninae</taxon>
        <taxon>Portunus</taxon>
    </lineage>
</organism>
<gene>
    <name evidence="1" type="ORF">E2C01_089813</name>
</gene>
<comment type="caution">
    <text evidence="1">The sequence shown here is derived from an EMBL/GenBank/DDBJ whole genome shotgun (WGS) entry which is preliminary data.</text>
</comment>
<keyword evidence="2" id="KW-1185">Reference proteome</keyword>
<accession>A0A5B7JJA1</accession>
<evidence type="ECO:0000313" key="2">
    <source>
        <dbReference type="Proteomes" id="UP000324222"/>
    </source>
</evidence>
<dbReference type="AlphaFoldDB" id="A0A5B7JJA1"/>